<keyword evidence="2" id="KW-1185">Reference proteome</keyword>
<comment type="caution">
    <text evidence="1">The sequence shown here is derived from an EMBL/GenBank/DDBJ whole genome shotgun (WGS) entry which is preliminary data.</text>
</comment>
<accession>A0AAV1R287</accession>
<dbReference type="EMBL" id="CAWUPB010000870">
    <property type="protein sequence ID" value="CAK7327856.1"/>
    <property type="molecule type" value="Genomic_DNA"/>
</dbReference>
<dbReference type="AlphaFoldDB" id="A0AAV1R287"/>
<name>A0AAV1R287_9ROSI</name>
<evidence type="ECO:0000313" key="1">
    <source>
        <dbReference type="EMBL" id="CAK7327856.1"/>
    </source>
</evidence>
<evidence type="ECO:0000313" key="2">
    <source>
        <dbReference type="Proteomes" id="UP001314170"/>
    </source>
</evidence>
<organism evidence="1 2">
    <name type="scientific">Dovyalis caffra</name>
    <dbReference type="NCBI Taxonomy" id="77055"/>
    <lineage>
        <taxon>Eukaryota</taxon>
        <taxon>Viridiplantae</taxon>
        <taxon>Streptophyta</taxon>
        <taxon>Embryophyta</taxon>
        <taxon>Tracheophyta</taxon>
        <taxon>Spermatophyta</taxon>
        <taxon>Magnoliopsida</taxon>
        <taxon>eudicotyledons</taxon>
        <taxon>Gunneridae</taxon>
        <taxon>Pentapetalae</taxon>
        <taxon>rosids</taxon>
        <taxon>fabids</taxon>
        <taxon>Malpighiales</taxon>
        <taxon>Salicaceae</taxon>
        <taxon>Flacourtieae</taxon>
        <taxon>Dovyalis</taxon>
    </lineage>
</organism>
<gene>
    <name evidence="1" type="ORF">DCAF_LOCUS5574</name>
</gene>
<sequence length="138" mass="15217">MIIHCSITRPVDATAKISTSIEADNHAGGQCRFLSVFNDAIPKFMKNRGKQIPKSGSGSASRTTALLYAIIRGDGLDLEQATSSICQSKLQENNQRSQRDGTKCKILDQFHCVSFNTLFPEYAPFSKTMTAQRLQTNT</sequence>
<protein>
    <submittedName>
        <fullName evidence="1">Uncharacterized protein</fullName>
    </submittedName>
</protein>
<dbReference type="Proteomes" id="UP001314170">
    <property type="component" value="Unassembled WGS sequence"/>
</dbReference>
<reference evidence="1 2" key="1">
    <citation type="submission" date="2024-01" db="EMBL/GenBank/DDBJ databases">
        <authorList>
            <person name="Waweru B."/>
        </authorList>
    </citation>
    <scope>NUCLEOTIDE SEQUENCE [LARGE SCALE GENOMIC DNA]</scope>
</reference>
<proteinExistence type="predicted"/>